<feature type="compositionally biased region" description="Polar residues" evidence="2">
    <location>
        <begin position="235"/>
        <end position="245"/>
    </location>
</feature>
<dbReference type="AlphaFoldDB" id="A0A8X7NJ23"/>
<dbReference type="InterPro" id="IPR013253">
    <property type="entry name" value="Spc7_domain"/>
</dbReference>
<feature type="compositionally biased region" description="Basic and acidic residues" evidence="2">
    <location>
        <begin position="212"/>
        <end position="226"/>
    </location>
</feature>
<dbReference type="OrthoDB" id="5592879at2759"/>
<feature type="region of interest" description="Disordered" evidence="2">
    <location>
        <begin position="382"/>
        <end position="416"/>
    </location>
</feature>
<feature type="compositionally biased region" description="Polar residues" evidence="2">
    <location>
        <begin position="390"/>
        <end position="401"/>
    </location>
</feature>
<dbReference type="InterPro" id="IPR033338">
    <property type="entry name" value="Spc105/Spc7"/>
</dbReference>
<gene>
    <name evidence="4" type="ORF">FOB60_005101</name>
</gene>
<dbReference type="GO" id="GO:0007094">
    <property type="term" value="P:mitotic spindle assembly checkpoint signaling"/>
    <property type="evidence" value="ECO:0007669"/>
    <property type="project" value="TreeGrafter"/>
</dbReference>
<evidence type="ECO:0000259" key="3">
    <source>
        <dbReference type="SMART" id="SM00787"/>
    </source>
</evidence>
<feature type="region of interest" description="Disordered" evidence="2">
    <location>
        <begin position="95"/>
        <end position="132"/>
    </location>
</feature>
<feature type="region of interest" description="Disordered" evidence="2">
    <location>
        <begin position="333"/>
        <end position="360"/>
    </location>
</feature>
<comment type="caution">
    <text evidence="4">The sequence shown here is derived from an EMBL/GenBank/DDBJ whole genome shotgun (WGS) entry which is preliminary data.</text>
</comment>
<dbReference type="GO" id="GO:1990758">
    <property type="term" value="P:mitotic sister chromatid biorientation"/>
    <property type="evidence" value="ECO:0007669"/>
    <property type="project" value="TreeGrafter"/>
</dbReference>
<accession>A0A8X7NJ23</accession>
<dbReference type="SMART" id="SM00787">
    <property type="entry name" value="Spc7"/>
    <property type="match status" value="1"/>
</dbReference>
<name>A0A8X7NJ23_CANPA</name>
<dbReference type="Pfam" id="PF08317">
    <property type="entry name" value="Spc7"/>
    <property type="match status" value="1"/>
</dbReference>
<feature type="compositionally biased region" description="Basic and acidic residues" evidence="2">
    <location>
        <begin position="291"/>
        <end position="304"/>
    </location>
</feature>
<feature type="region of interest" description="Disordered" evidence="2">
    <location>
        <begin position="276"/>
        <end position="319"/>
    </location>
</feature>
<dbReference type="GO" id="GO:0034501">
    <property type="term" value="P:protein localization to kinetochore"/>
    <property type="evidence" value="ECO:0007669"/>
    <property type="project" value="TreeGrafter"/>
</dbReference>
<organism evidence="4 5">
    <name type="scientific">Candida parapsilosis</name>
    <name type="common">Yeast</name>
    <dbReference type="NCBI Taxonomy" id="5480"/>
    <lineage>
        <taxon>Eukaryota</taxon>
        <taxon>Fungi</taxon>
        <taxon>Dikarya</taxon>
        <taxon>Ascomycota</taxon>
        <taxon>Saccharomycotina</taxon>
        <taxon>Pichiomycetes</taxon>
        <taxon>Debaryomycetaceae</taxon>
        <taxon>Candida/Lodderomyces clade</taxon>
        <taxon>Candida</taxon>
    </lineage>
</organism>
<feature type="region of interest" description="Disordered" evidence="2">
    <location>
        <begin position="160"/>
        <end position="262"/>
    </location>
</feature>
<evidence type="ECO:0000256" key="2">
    <source>
        <dbReference type="SAM" id="MobiDB-lite"/>
    </source>
</evidence>
<feature type="region of interest" description="Disordered" evidence="2">
    <location>
        <begin position="511"/>
        <end position="547"/>
    </location>
</feature>
<dbReference type="GO" id="GO:0000776">
    <property type="term" value="C:kinetochore"/>
    <property type="evidence" value="ECO:0007669"/>
    <property type="project" value="TreeGrafter"/>
</dbReference>
<protein>
    <submittedName>
        <fullName evidence="4">Spc7 kinetochore family protein</fullName>
    </submittedName>
</protein>
<feature type="compositionally biased region" description="Acidic residues" evidence="2">
    <location>
        <begin position="251"/>
        <end position="262"/>
    </location>
</feature>
<dbReference type="PANTHER" id="PTHR28260">
    <property type="entry name" value="SPINDLE POLE BODY COMPONENT SPC105"/>
    <property type="match status" value="1"/>
</dbReference>
<feature type="region of interest" description="Disordered" evidence="2">
    <location>
        <begin position="1"/>
        <end position="51"/>
    </location>
</feature>
<feature type="compositionally biased region" description="Acidic residues" evidence="2">
    <location>
        <begin position="338"/>
        <end position="350"/>
    </location>
</feature>
<reference evidence="4" key="1">
    <citation type="submission" date="2020-03" db="EMBL/GenBank/DDBJ databases">
        <title>FDA dAtabase for Regulatory Grade micrObial Sequences (FDA-ARGOS): Supporting development and validation of Infectious Disease Dx tests.</title>
        <authorList>
            <person name="Campos J."/>
            <person name="Goldberg B."/>
            <person name="Tallon L."/>
            <person name="Sadzewicz L."/>
            <person name="Vavikolanu K."/>
            <person name="Mehta A."/>
            <person name="Aluvathingal J."/>
            <person name="Nadendla S."/>
            <person name="Nandy P."/>
            <person name="Geyer C."/>
            <person name="Yan Y."/>
            <person name="Sichtig H."/>
        </authorList>
    </citation>
    <scope>NUCLEOTIDE SEQUENCE [LARGE SCALE GENOMIC DNA]</scope>
    <source>
        <strain evidence="4">FDAARGOS_652</strain>
    </source>
</reference>
<proteinExistence type="predicted"/>
<dbReference type="PANTHER" id="PTHR28260:SF1">
    <property type="entry name" value="SPINDLE POLE BODY COMPONENT SPC105"/>
    <property type="match status" value="1"/>
</dbReference>
<keyword evidence="1" id="KW-0175">Coiled coil</keyword>
<evidence type="ECO:0000313" key="5">
    <source>
        <dbReference type="Proteomes" id="UP000590412"/>
    </source>
</evidence>
<feature type="compositionally biased region" description="Basic and acidic residues" evidence="2">
    <location>
        <begin position="524"/>
        <end position="539"/>
    </location>
</feature>
<sequence length="1042" mass="118373">MARSILKDNTAPLPSTSRRVSFAPEVTLHQIEVRNPNKRRKTDGGASGYASFSSESDFEIVHYSSQQELMKEDEDEVNNNDHLMNLSPIGIRAKDIDDVEFEDSPDDGSKPLTDSSDEEIKEQKERPVSSFANKRAKVVRSLDDGNVGTEVSMELTGRGNGIAKVSDTGTPLVYASDEDADYSSNDEEEVPNSINTDDRNHQEEEEMQLTGRIEKVREERLVRSIDEPEDMQLTVPISTATSRRYQQPAPDSDDAYEGEDDTINLAASMLKVDALRSRNQAGKGAEDEQDDGHRSGTDRDEKVDNGVNDSSNMELTERISRVAVPQIPIVKPNLEALPDVDDDEDDEDEDRGVKDADNMKAPLSAMEKSGPIDMEITEPVSNETAHNKQSKQIGASSVSESQEMDLSEPINKSTIESLRGKNNEQASHLQDMELTQPVKSVVNKDQQASIEHGPEHGTNDNGSLPKSADFTEVITQGEHLVSMDLTQRQIMTNSQQTMELTQNKTVISRYDDGKSAKQAITSTDSKKSISNDAKNEKSETATPLATVSQNWPSQEINTHEKDPDPISNAPNEVIEDRFANYKPVSLSTFLQDIHMKFDTDIGTLAASSIGTDSNESTLHQQPSIYELISAIPFKEGNALNDFIVQELQNYIRDGEQLFQDFSKQIGDDNLAIMKEFYTTNDAKDREIMIICLNNVRYLSKLESRSTWFKWRSTLTQHVIDEMDNQIELLKQCQKDLEDYLQRLDEQWVKAGEYKSEVMNKLYRLRTAKKTMGNLSQEQVDDMRNAFNQSKSQLKDLAEKIDQARYKLAHLDQSLVESRNQKRDLLNQAKDIDFELEKRKSYTKNEKIEIKKRYDQLTSLTHLKYIRTEDVSSMVFLYYGMINVKFDFDKGTFEIGEIHSNEFKFKSLINYVYHFPVSVTNDGKGSTLYQWQRFKSYWAKLIQLDSIMDFIKFQWPIELIPNEETGGVIKFQFDYFDFDSRRRFIVDASLAVASLLHFESSIIFSIKPARNFILSEKEIKKTLTKLGKSIDLPKCGYNFISDA</sequence>
<evidence type="ECO:0000256" key="1">
    <source>
        <dbReference type="SAM" id="Coils"/>
    </source>
</evidence>
<feature type="compositionally biased region" description="Acidic residues" evidence="2">
    <location>
        <begin position="97"/>
        <end position="106"/>
    </location>
</feature>
<feature type="coiled-coil region" evidence="1">
    <location>
        <begin position="779"/>
        <end position="827"/>
    </location>
</feature>
<dbReference type="Proteomes" id="UP000590412">
    <property type="component" value="Unassembled WGS sequence"/>
</dbReference>
<evidence type="ECO:0000313" key="4">
    <source>
        <dbReference type="EMBL" id="KAF6045529.1"/>
    </source>
</evidence>
<feature type="compositionally biased region" description="Acidic residues" evidence="2">
    <location>
        <begin position="176"/>
        <end position="190"/>
    </location>
</feature>
<feature type="region of interest" description="Disordered" evidence="2">
    <location>
        <begin position="440"/>
        <end position="467"/>
    </location>
</feature>
<feature type="domain" description="Spc7 kinetochore protein" evidence="3">
    <location>
        <begin position="569"/>
        <end position="886"/>
    </location>
</feature>
<dbReference type="EMBL" id="JABWAB010000009">
    <property type="protein sequence ID" value="KAF6045529.1"/>
    <property type="molecule type" value="Genomic_DNA"/>
</dbReference>